<organism evidence="1 2">
    <name type="scientific">Ensete ventricosum</name>
    <name type="common">Abyssinian banana</name>
    <name type="synonym">Musa ensete</name>
    <dbReference type="NCBI Taxonomy" id="4639"/>
    <lineage>
        <taxon>Eukaryota</taxon>
        <taxon>Viridiplantae</taxon>
        <taxon>Streptophyta</taxon>
        <taxon>Embryophyta</taxon>
        <taxon>Tracheophyta</taxon>
        <taxon>Spermatophyta</taxon>
        <taxon>Magnoliopsida</taxon>
        <taxon>Liliopsida</taxon>
        <taxon>Zingiberales</taxon>
        <taxon>Musaceae</taxon>
        <taxon>Ensete</taxon>
    </lineage>
</organism>
<dbReference type="AlphaFoldDB" id="A0AAV8RAT1"/>
<protein>
    <submittedName>
        <fullName evidence="1">Uncharacterized protein</fullName>
    </submittedName>
</protein>
<keyword evidence="2" id="KW-1185">Reference proteome</keyword>
<sequence length="81" mass="9359">MERGESETFTISVHGAQRTAIGLKPRFWRPFLQQAKAMEGTVLIMPNLKSTWPNPFPPRLQFPYSQRRFQPANPFSCLPEP</sequence>
<gene>
    <name evidence="1" type="ORF">OPV22_015841</name>
</gene>
<proteinExistence type="predicted"/>
<dbReference type="EMBL" id="JAQQAF010000004">
    <property type="protein sequence ID" value="KAJ8494120.1"/>
    <property type="molecule type" value="Genomic_DNA"/>
</dbReference>
<comment type="caution">
    <text evidence="1">The sequence shown here is derived from an EMBL/GenBank/DDBJ whole genome shotgun (WGS) entry which is preliminary data.</text>
</comment>
<reference evidence="1 2" key="1">
    <citation type="submission" date="2022-12" db="EMBL/GenBank/DDBJ databases">
        <title>Chromosome-scale assembly of the Ensete ventricosum genome.</title>
        <authorList>
            <person name="Dussert Y."/>
            <person name="Stocks J."/>
            <person name="Wendawek A."/>
            <person name="Woldeyes F."/>
            <person name="Nichols R.A."/>
            <person name="Borrell J.S."/>
        </authorList>
    </citation>
    <scope>NUCLEOTIDE SEQUENCE [LARGE SCALE GENOMIC DNA]</scope>
    <source>
        <strain evidence="2">cv. Maze</strain>
        <tissue evidence="1">Seeds</tissue>
    </source>
</reference>
<name>A0AAV8RAT1_ENSVE</name>
<dbReference type="Proteomes" id="UP001222027">
    <property type="component" value="Unassembled WGS sequence"/>
</dbReference>
<accession>A0AAV8RAT1</accession>
<evidence type="ECO:0000313" key="1">
    <source>
        <dbReference type="EMBL" id="KAJ8494120.1"/>
    </source>
</evidence>
<evidence type="ECO:0000313" key="2">
    <source>
        <dbReference type="Proteomes" id="UP001222027"/>
    </source>
</evidence>